<dbReference type="EMBL" id="JAHRHJ020000004">
    <property type="protein sequence ID" value="KAH9317386.1"/>
    <property type="molecule type" value="Genomic_DNA"/>
</dbReference>
<evidence type="ECO:0000313" key="2">
    <source>
        <dbReference type="Proteomes" id="UP000824469"/>
    </source>
</evidence>
<accession>A0AA38G734</accession>
<name>A0AA38G734_TAXCH</name>
<dbReference type="AlphaFoldDB" id="A0AA38G734"/>
<organism evidence="1 2">
    <name type="scientific">Taxus chinensis</name>
    <name type="common">Chinese yew</name>
    <name type="synonym">Taxus wallichiana var. chinensis</name>
    <dbReference type="NCBI Taxonomy" id="29808"/>
    <lineage>
        <taxon>Eukaryota</taxon>
        <taxon>Viridiplantae</taxon>
        <taxon>Streptophyta</taxon>
        <taxon>Embryophyta</taxon>
        <taxon>Tracheophyta</taxon>
        <taxon>Spermatophyta</taxon>
        <taxon>Pinopsida</taxon>
        <taxon>Pinidae</taxon>
        <taxon>Conifers II</taxon>
        <taxon>Cupressales</taxon>
        <taxon>Taxaceae</taxon>
        <taxon>Taxus</taxon>
    </lineage>
</organism>
<reference evidence="1 2" key="1">
    <citation type="journal article" date="2021" name="Nat. Plants">
        <title>The Taxus genome provides insights into paclitaxel biosynthesis.</title>
        <authorList>
            <person name="Xiong X."/>
            <person name="Gou J."/>
            <person name="Liao Q."/>
            <person name="Li Y."/>
            <person name="Zhou Q."/>
            <person name="Bi G."/>
            <person name="Li C."/>
            <person name="Du R."/>
            <person name="Wang X."/>
            <person name="Sun T."/>
            <person name="Guo L."/>
            <person name="Liang H."/>
            <person name="Lu P."/>
            <person name="Wu Y."/>
            <person name="Zhang Z."/>
            <person name="Ro D.K."/>
            <person name="Shang Y."/>
            <person name="Huang S."/>
            <person name="Yan J."/>
        </authorList>
    </citation>
    <scope>NUCLEOTIDE SEQUENCE [LARGE SCALE GENOMIC DNA]</scope>
    <source>
        <strain evidence="1">Ta-2019</strain>
    </source>
</reference>
<protein>
    <submittedName>
        <fullName evidence="1">Uncharacterized protein</fullName>
    </submittedName>
</protein>
<feature type="non-terminal residue" evidence="1">
    <location>
        <position position="1"/>
    </location>
</feature>
<evidence type="ECO:0000313" key="1">
    <source>
        <dbReference type="EMBL" id="KAH9317386.1"/>
    </source>
</evidence>
<sequence length="76" mass="8994">FRLLWFSHPYQNVLILEVSTAVCCELLLQVLSTFSAKLISRQWRRYIYKLHMMSCHFVLVYWTPPASSEYLPALPS</sequence>
<feature type="non-terminal residue" evidence="1">
    <location>
        <position position="76"/>
    </location>
</feature>
<gene>
    <name evidence="1" type="ORF">KI387_019155</name>
</gene>
<keyword evidence="2" id="KW-1185">Reference proteome</keyword>
<proteinExistence type="predicted"/>
<dbReference type="Proteomes" id="UP000824469">
    <property type="component" value="Unassembled WGS sequence"/>
</dbReference>
<comment type="caution">
    <text evidence="1">The sequence shown here is derived from an EMBL/GenBank/DDBJ whole genome shotgun (WGS) entry which is preliminary data.</text>
</comment>